<dbReference type="InterPro" id="IPR001949">
    <property type="entry name" value="NADH-UbQ_OxRdtase_51kDa_CS"/>
</dbReference>
<dbReference type="GO" id="GO:0003954">
    <property type="term" value="F:NADH dehydrogenase activity"/>
    <property type="evidence" value="ECO:0007669"/>
    <property type="project" value="TreeGrafter"/>
</dbReference>
<sequence>LDIPYDFDTLMKCGSMSGSSAIIVLDDSVDIVESLGNLSDFYAHESCGQCTPCREGSLWMAKALKRMRSGQARKGDADYLEHIAHNIQGRTICAFGEACAWPVLSFVDKFRDDFEKRGAEDEARLAKRDGEATTK</sequence>
<dbReference type="AlphaFoldDB" id="A0A382J946"/>
<protein>
    <recommendedName>
        <fullName evidence="5">NADH-ubiquinone oxidoreductase 51kDa subunit iron-sulphur binding domain-containing protein</fullName>
    </recommendedName>
</protein>
<keyword evidence="4" id="KW-0288">FMN</keyword>
<organism evidence="6">
    <name type="scientific">marine metagenome</name>
    <dbReference type="NCBI Taxonomy" id="408172"/>
    <lineage>
        <taxon>unclassified sequences</taxon>
        <taxon>metagenomes</taxon>
        <taxon>ecological metagenomes</taxon>
    </lineage>
</organism>
<evidence type="ECO:0000256" key="4">
    <source>
        <dbReference type="ARBA" id="ARBA00022643"/>
    </source>
</evidence>
<comment type="cofactor">
    <cofactor evidence="2">
        <name>[4Fe-4S] cluster</name>
        <dbReference type="ChEBI" id="CHEBI:49883"/>
    </cofactor>
</comment>
<dbReference type="EMBL" id="UINC01072002">
    <property type="protein sequence ID" value="SVC07331.1"/>
    <property type="molecule type" value="Genomic_DNA"/>
</dbReference>
<evidence type="ECO:0000256" key="3">
    <source>
        <dbReference type="ARBA" id="ARBA00022630"/>
    </source>
</evidence>
<dbReference type="InterPro" id="IPR019575">
    <property type="entry name" value="Nuop51_4Fe4S-bd"/>
</dbReference>
<dbReference type="SMART" id="SM00928">
    <property type="entry name" value="NADH_4Fe-4S"/>
    <property type="match status" value="1"/>
</dbReference>
<evidence type="ECO:0000313" key="6">
    <source>
        <dbReference type="EMBL" id="SVC07331.1"/>
    </source>
</evidence>
<dbReference type="PANTHER" id="PTHR11780:SF10">
    <property type="entry name" value="NADH DEHYDROGENASE [UBIQUINONE] FLAVOPROTEIN 1, MITOCHONDRIAL"/>
    <property type="match status" value="1"/>
</dbReference>
<proteinExistence type="predicted"/>
<evidence type="ECO:0000256" key="2">
    <source>
        <dbReference type="ARBA" id="ARBA00001966"/>
    </source>
</evidence>
<feature type="domain" description="NADH-ubiquinone oxidoreductase 51kDa subunit iron-sulphur binding" evidence="5">
    <location>
        <begin position="32"/>
        <end position="77"/>
    </location>
</feature>
<dbReference type="PROSITE" id="PS00645">
    <property type="entry name" value="COMPLEX1_51K_2"/>
    <property type="match status" value="1"/>
</dbReference>
<dbReference type="GO" id="GO:0045333">
    <property type="term" value="P:cellular respiration"/>
    <property type="evidence" value="ECO:0007669"/>
    <property type="project" value="TreeGrafter"/>
</dbReference>
<dbReference type="InterPro" id="IPR050837">
    <property type="entry name" value="ComplexI_51kDa_subunit"/>
</dbReference>
<dbReference type="InterPro" id="IPR037207">
    <property type="entry name" value="Nuop51_4Fe4S-bd_sf"/>
</dbReference>
<comment type="cofactor">
    <cofactor evidence="1">
        <name>FMN</name>
        <dbReference type="ChEBI" id="CHEBI:58210"/>
    </cofactor>
</comment>
<dbReference type="SUPFAM" id="SSF140490">
    <property type="entry name" value="Nqo1C-terminal domain-like"/>
    <property type="match status" value="1"/>
</dbReference>
<dbReference type="Gene3D" id="1.20.1440.230">
    <property type="entry name" value="NADH-ubiquinone oxidoreductase 51kDa subunit, iron-sulphur binding domain"/>
    <property type="match status" value="1"/>
</dbReference>
<dbReference type="GO" id="GO:0010181">
    <property type="term" value="F:FMN binding"/>
    <property type="evidence" value="ECO:0007669"/>
    <property type="project" value="InterPro"/>
</dbReference>
<evidence type="ECO:0000259" key="5">
    <source>
        <dbReference type="SMART" id="SM00928"/>
    </source>
</evidence>
<dbReference type="Pfam" id="PF10589">
    <property type="entry name" value="NADH_4Fe-4S"/>
    <property type="match status" value="1"/>
</dbReference>
<keyword evidence="3" id="KW-0285">Flavoprotein</keyword>
<reference evidence="6" key="1">
    <citation type="submission" date="2018-05" db="EMBL/GenBank/DDBJ databases">
        <authorList>
            <person name="Lanie J.A."/>
            <person name="Ng W.-L."/>
            <person name="Kazmierczak K.M."/>
            <person name="Andrzejewski T.M."/>
            <person name="Davidsen T.M."/>
            <person name="Wayne K.J."/>
            <person name="Tettelin H."/>
            <person name="Glass J.I."/>
            <person name="Rusch D."/>
            <person name="Podicherti R."/>
            <person name="Tsui H.-C.T."/>
            <person name="Winkler M.E."/>
        </authorList>
    </citation>
    <scope>NUCLEOTIDE SEQUENCE</scope>
</reference>
<feature type="non-terminal residue" evidence="6">
    <location>
        <position position="1"/>
    </location>
</feature>
<accession>A0A382J946</accession>
<dbReference type="PANTHER" id="PTHR11780">
    <property type="entry name" value="NADH-UBIQUINONE OXIDOREDUCTASE FLAVOPROTEIN 1 NDUFV1"/>
    <property type="match status" value="1"/>
</dbReference>
<dbReference type="GO" id="GO:0051539">
    <property type="term" value="F:4 iron, 4 sulfur cluster binding"/>
    <property type="evidence" value="ECO:0007669"/>
    <property type="project" value="InterPro"/>
</dbReference>
<gene>
    <name evidence="6" type="ORF">METZ01_LOCUS260185</name>
</gene>
<name>A0A382J946_9ZZZZ</name>
<evidence type="ECO:0000256" key="1">
    <source>
        <dbReference type="ARBA" id="ARBA00001917"/>
    </source>
</evidence>
<dbReference type="FunFam" id="1.20.1440.230:FF:000001">
    <property type="entry name" value="Mitochondrial NADH dehydrogenase flavoprotein 1"/>
    <property type="match status" value="1"/>
</dbReference>
<dbReference type="GO" id="GO:0008137">
    <property type="term" value="F:NADH dehydrogenase (ubiquinone) activity"/>
    <property type="evidence" value="ECO:0007669"/>
    <property type="project" value="InterPro"/>
</dbReference>